<dbReference type="PANTHER" id="PTHR32133">
    <property type="entry name" value="OS07G0120400 PROTEIN"/>
    <property type="match status" value="1"/>
</dbReference>
<protein>
    <recommendedName>
        <fullName evidence="1">F-box domain-containing protein</fullName>
    </recommendedName>
</protein>
<dbReference type="Gramene" id="EER95781">
    <property type="protein sequence ID" value="EER95781"/>
    <property type="gene ID" value="SORBI_3002G014600"/>
</dbReference>
<dbReference type="InterPro" id="IPR056594">
    <property type="entry name" value="AT5G49610-like_b-prop"/>
</dbReference>
<dbReference type="Gene3D" id="1.20.1280.50">
    <property type="match status" value="1"/>
</dbReference>
<gene>
    <name evidence="2" type="ORF">SORBI_3002G014600</name>
</gene>
<dbReference type="EMBL" id="CM000761">
    <property type="protein sequence ID" value="EER95781.1"/>
    <property type="molecule type" value="Genomic_DNA"/>
</dbReference>
<dbReference type="eggNOG" id="ENOG502SKDB">
    <property type="taxonomic scope" value="Eukaryota"/>
</dbReference>
<evidence type="ECO:0000313" key="3">
    <source>
        <dbReference type="Proteomes" id="UP000000768"/>
    </source>
</evidence>
<feature type="domain" description="F-box" evidence="1">
    <location>
        <begin position="10"/>
        <end position="53"/>
    </location>
</feature>
<sequence length="381" mass="42381">MPPPRPPPPLVDDLVEEVLLRFPPKDPAALVRAALVCKRWRRLISDPRFRRRFREFHRTPPMLGMFCSGCSLVYRRFVATTAFRAHHAERGYRRALDARHGRVLLLGEGGTLFVWDPITGEERKVPSPRLPPQYTMSLTWTAAVLCSSASASGCDHLDCHHGPFIVVVVRSLLGAAGVVETLICTYSSDAAAWSEPTRGQGPSYLRGLVDPRMRSVLVGNAFYFGILKERAALKYNLQLHQMSWIQLPPSVPLRRQILLTTTEDGGLGLATEHESKLYVWSRKDADDVDARWEQSRVTELKMLLPVDADFTSLYAVGSTDDLGIIFMRAGNAVYAIDLKTYKGKKVCEGKINTIVPYMCFYTPELEAACTGEEPSAGGSSA</sequence>
<accession>C5X7Z2</accession>
<keyword evidence="3" id="KW-1185">Reference proteome</keyword>
<dbReference type="InParanoid" id="C5X7Z2"/>
<dbReference type="Proteomes" id="UP000000768">
    <property type="component" value="Chromosome 2"/>
</dbReference>
<dbReference type="Pfam" id="PF00646">
    <property type="entry name" value="F-box"/>
    <property type="match status" value="1"/>
</dbReference>
<reference evidence="3" key="2">
    <citation type="journal article" date="2018" name="Plant J.">
        <title>The Sorghum bicolor reference genome: improved assembly, gene annotations, a transcriptome atlas, and signatures of genome organization.</title>
        <authorList>
            <person name="McCormick R.F."/>
            <person name="Truong S.K."/>
            <person name="Sreedasyam A."/>
            <person name="Jenkins J."/>
            <person name="Shu S."/>
            <person name="Sims D."/>
            <person name="Kennedy M."/>
            <person name="Amirebrahimi M."/>
            <person name="Weers B.D."/>
            <person name="McKinley B."/>
            <person name="Mattison A."/>
            <person name="Morishige D.T."/>
            <person name="Grimwood J."/>
            <person name="Schmutz J."/>
            <person name="Mullet J.E."/>
        </authorList>
    </citation>
    <scope>NUCLEOTIDE SEQUENCE [LARGE SCALE GENOMIC DNA]</scope>
    <source>
        <strain evidence="3">cv. BTx623</strain>
    </source>
</reference>
<dbReference type="InterPro" id="IPR036047">
    <property type="entry name" value="F-box-like_dom_sf"/>
</dbReference>
<name>C5X7Z2_SORBI</name>
<dbReference type="Pfam" id="PF23635">
    <property type="entry name" value="Beta-prop_AT5G49610-like"/>
    <property type="match status" value="1"/>
</dbReference>
<evidence type="ECO:0000313" key="2">
    <source>
        <dbReference type="EMBL" id="EER95781.1"/>
    </source>
</evidence>
<proteinExistence type="predicted"/>
<dbReference type="InterPro" id="IPR001810">
    <property type="entry name" value="F-box_dom"/>
</dbReference>
<dbReference type="HOGENOM" id="CLU_017945_2_1_1"/>
<dbReference type="SMART" id="SM00256">
    <property type="entry name" value="FBOX"/>
    <property type="match status" value="1"/>
</dbReference>
<reference evidence="2 3" key="1">
    <citation type="journal article" date="2009" name="Nature">
        <title>The Sorghum bicolor genome and the diversification of grasses.</title>
        <authorList>
            <person name="Paterson A.H."/>
            <person name="Bowers J.E."/>
            <person name="Bruggmann R."/>
            <person name="Dubchak I."/>
            <person name="Grimwood J."/>
            <person name="Gundlach H."/>
            <person name="Haberer G."/>
            <person name="Hellsten U."/>
            <person name="Mitros T."/>
            <person name="Poliakov A."/>
            <person name="Schmutz J."/>
            <person name="Spannagl M."/>
            <person name="Tang H."/>
            <person name="Wang X."/>
            <person name="Wicker T."/>
            <person name="Bharti A.K."/>
            <person name="Chapman J."/>
            <person name="Feltus F.A."/>
            <person name="Gowik U."/>
            <person name="Grigoriev I.V."/>
            <person name="Lyons E."/>
            <person name="Maher C.A."/>
            <person name="Martis M."/>
            <person name="Narechania A."/>
            <person name="Otillar R.P."/>
            <person name="Penning B.W."/>
            <person name="Salamov A.A."/>
            <person name="Wang Y."/>
            <person name="Zhang L."/>
            <person name="Carpita N.C."/>
            <person name="Freeling M."/>
            <person name="Gingle A.R."/>
            <person name="Hash C.T."/>
            <person name="Keller B."/>
            <person name="Klein P."/>
            <person name="Kresovich S."/>
            <person name="McCann M.C."/>
            <person name="Ming R."/>
            <person name="Peterson D.G."/>
            <person name="Mehboob-ur-Rahman"/>
            <person name="Ware D."/>
            <person name="Westhoff P."/>
            <person name="Mayer K.F."/>
            <person name="Messing J."/>
            <person name="Rokhsar D.S."/>
        </authorList>
    </citation>
    <scope>NUCLEOTIDE SEQUENCE [LARGE SCALE GENOMIC DNA]</scope>
    <source>
        <strain evidence="3">cv. BTx623</strain>
    </source>
</reference>
<dbReference type="PANTHER" id="PTHR32133:SF297">
    <property type="entry name" value="F-BOX DOMAIN-CONTAINING PROTEIN"/>
    <property type="match status" value="1"/>
</dbReference>
<organism evidence="2 3">
    <name type="scientific">Sorghum bicolor</name>
    <name type="common">Sorghum</name>
    <name type="synonym">Sorghum vulgare</name>
    <dbReference type="NCBI Taxonomy" id="4558"/>
    <lineage>
        <taxon>Eukaryota</taxon>
        <taxon>Viridiplantae</taxon>
        <taxon>Streptophyta</taxon>
        <taxon>Embryophyta</taxon>
        <taxon>Tracheophyta</taxon>
        <taxon>Spermatophyta</taxon>
        <taxon>Magnoliopsida</taxon>
        <taxon>Liliopsida</taxon>
        <taxon>Poales</taxon>
        <taxon>Poaceae</taxon>
        <taxon>PACMAD clade</taxon>
        <taxon>Panicoideae</taxon>
        <taxon>Andropogonodae</taxon>
        <taxon>Andropogoneae</taxon>
        <taxon>Sorghinae</taxon>
        <taxon>Sorghum</taxon>
    </lineage>
</organism>
<dbReference type="OMA" id="TCICTYS"/>
<dbReference type="AlphaFoldDB" id="C5X7Z2"/>
<dbReference type="SUPFAM" id="SSF81383">
    <property type="entry name" value="F-box domain"/>
    <property type="match status" value="1"/>
</dbReference>
<evidence type="ECO:0000259" key="1">
    <source>
        <dbReference type="SMART" id="SM00256"/>
    </source>
</evidence>